<dbReference type="AlphaFoldDB" id="A0A2P5G1S9"/>
<keyword evidence="2" id="KW-1185">Reference proteome</keyword>
<name>A0A2P5G1S9_TREOI</name>
<reference evidence="2" key="1">
    <citation type="submission" date="2016-06" db="EMBL/GenBank/DDBJ databases">
        <title>Parallel loss of symbiosis genes in relatives of nitrogen-fixing non-legume Parasponia.</title>
        <authorList>
            <person name="Van Velzen R."/>
            <person name="Holmer R."/>
            <person name="Bu F."/>
            <person name="Rutten L."/>
            <person name="Van Zeijl A."/>
            <person name="Liu W."/>
            <person name="Santuari L."/>
            <person name="Cao Q."/>
            <person name="Sharma T."/>
            <person name="Shen D."/>
            <person name="Roswanjaya Y."/>
            <person name="Wardhani T."/>
            <person name="Kalhor M.S."/>
            <person name="Jansen J."/>
            <person name="Van den Hoogen J."/>
            <person name="Gungor B."/>
            <person name="Hartog M."/>
            <person name="Hontelez J."/>
            <person name="Verver J."/>
            <person name="Yang W.-C."/>
            <person name="Schijlen E."/>
            <person name="Repin R."/>
            <person name="Schilthuizen M."/>
            <person name="Schranz E."/>
            <person name="Heidstra R."/>
            <person name="Miyata K."/>
            <person name="Fedorova E."/>
            <person name="Kohlen W."/>
            <person name="Bisseling T."/>
            <person name="Smit S."/>
            <person name="Geurts R."/>
        </authorList>
    </citation>
    <scope>NUCLEOTIDE SEQUENCE [LARGE SCALE GENOMIC DNA]</scope>
    <source>
        <strain evidence="2">cv. RG33-2</strain>
    </source>
</reference>
<evidence type="ECO:0000313" key="2">
    <source>
        <dbReference type="Proteomes" id="UP000237000"/>
    </source>
</evidence>
<gene>
    <name evidence="1" type="ORF">TorRG33x02_003170</name>
</gene>
<dbReference type="InParanoid" id="A0A2P5G1S9"/>
<proteinExistence type="predicted"/>
<accession>A0A2P5G1S9</accession>
<sequence length="91" mass="10110">MGRSVETAEAEMLSSKDDITGVGFIVSNLEDLFTASMKFLGKGGIGTLYKAVLEQSIVVVVKEEWFLLELFTSNSKDDTWLREASLLFSMH</sequence>
<dbReference type="OrthoDB" id="4062651at2759"/>
<dbReference type="Proteomes" id="UP000237000">
    <property type="component" value="Unassembled WGS sequence"/>
</dbReference>
<comment type="caution">
    <text evidence="1">The sequence shown here is derived from an EMBL/GenBank/DDBJ whole genome shotgun (WGS) entry which is preliminary data.</text>
</comment>
<organism evidence="1 2">
    <name type="scientific">Trema orientale</name>
    <name type="common">Charcoal tree</name>
    <name type="synonym">Celtis orientalis</name>
    <dbReference type="NCBI Taxonomy" id="63057"/>
    <lineage>
        <taxon>Eukaryota</taxon>
        <taxon>Viridiplantae</taxon>
        <taxon>Streptophyta</taxon>
        <taxon>Embryophyta</taxon>
        <taxon>Tracheophyta</taxon>
        <taxon>Spermatophyta</taxon>
        <taxon>Magnoliopsida</taxon>
        <taxon>eudicotyledons</taxon>
        <taxon>Gunneridae</taxon>
        <taxon>Pentapetalae</taxon>
        <taxon>rosids</taxon>
        <taxon>fabids</taxon>
        <taxon>Rosales</taxon>
        <taxon>Cannabaceae</taxon>
        <taxon>Trema</taxon>
    </lineage>
</organism>
<dbReference type="EMBL" id="JXTC01000001">
    <property type="protein sequence ID" value="POO04013.1"/>
    <property type="molecule type" value="Genomic_DNA"/>
</dbReference>
<evidence type="ECO:0000313" key="1">
    <source>
        <dbReference type="EMBL" id="POO04013.1"/>
    </source>
</evidence>
<protein>
    <submittedName>
        <fullName evidence="1">Uncharacterized protein</fullName>
    </submittedName>
</protein>